<accession>A0A327KY52</accession>
<evidence type="ECO:0008006" key="3">
    <source>
        <dbReference type="Google" id="ProtNLM"/>
    </source>
</evidence>
<dbReference type="SUPFAM" id="SSF53756">
    <property type="entry name" value="UDP-Glycosyltransferase/glycogen phosphorylase"/>
    <property type="match status" value="1"/>
</dbReference>
<dbReference type="OrthoDB" id="5147801at2"/>
<feature type="non-terminal residue" evidence="1">
    <location>
        <position position="174"/>
    </location>
</feature>
<evidence type="ECO:0000313" key="2">
    <source>
        <dbReference type="Proteomes" id="UP000249130"/>
    </source>
</evidence>
<dbReference type="EMBL" id="NPEX01000238">
    <property type="protein sequence ID" value="RAI40338.1"/>
    <property type="molecule type" value="Genomic_DNA"/>
</dbReference>
<keyword evidence="2" id="KW-1185">Reference proteome</keyword>
<gene>
    <name evidence="1" type="ORF">CH341_24010</name>
</gene>
<evidence type="ECO:0000313" key="1">
    <source>
        <dbReference type="EMBL" id="RAI40338.1"/>
    </source>
</evidence>
<organism evidence="1 2">
    <name type="scientific">Rhodoplanes roseus</name>
    <dbReference type="NCBI Taxonomy" id="29409"/>
    <lineage>
        <taxon>Bacteria</taxon>
        <taxon>Pseudomonadati</taxon>
        <taxon>Pseudomonadota</taxon>
        <taxon>Alphaproteobacteria</taxon>
        <taxon>Hyphomicrobiales</taxon>
        <taxon>Nitrobacteraceae</taxon>
        <taxon>Rhodoplanes</taxon>
    </lineage>
</organism>
<proteinExistence type="predicted"/>
<protein>
    <recommendedName>
        <fullName evidence="3">Glycosyltransferase subfamily 4-like N-terminal domain-containing protein</fullName>
    </recommendedName>
</protein>
<dbReference type="Proteomes" id="UP000249130">
    <property type="component" value="Unassembled WGS sequence"/>
</dbReference>
<dbReference type="AlphaFoldDB" id="A0A327KY52"/>
<comment type="caution">
    <text evidence="1">The sequence shown here is derived from an EMBL/GenBank/DDBJ whole genome shotgun (WGS) entry which is preliminary data.</text>
</comment>
<reference evidence="1 2" key="1">
    <citation type="submission" date="2017-07" db="EMBL/GenBank/DDBJ databases">
        <title>Draft Genome Sequences of Select Purple Nonsulfur Bacteria.</title>
        <authorList>
            <person name="Lasarre B."/>
            <person name="Mckinlay J.B."/>
        </authorList>
    </citation>
    <scope>NUCLEOTIDE SEQUENCE [LARGE SCALE GENOMIC DNA]</scope>
    <source>
        <strain evidence="1 2">DSM 5909</strain>
    </source>
</reference>
<name>A0A327KY52_9BRAD</name>
<sequence length="174" mass="18326">MRIAFAIVKLFPGGGLQRDCLALARLVSARGAAVEILTAERAAGDYADGLAVTELPVAARTNHGRQAAFSAGIAAAARDFDAVVGFNKIAGLDLLYCADPSIAARMAGAPWLALLPRYRAFRTLEGAAFAPGARTRLLLLARPQAEAYRAAWGTEAERIAVLPPTIASARRQPE</sequence>
<dbReference type="Gene3D" id="3.40.50.2000">
    <property type="entry name" value="Glycogen Phosphorylase B"/>
    <property type="match status" value="1"/>
</dbReference>